<evidence type="ECO:0000313" key="5">
    <source>
        <dbReference type="Proteomes" id="UP001152320"/>
    </source>
</evidence>
<proteinExistence type="inferred from homology"/>
<evidence type="ECO:0000256" key="1">
    <source>
        <dbReference type="RuleBase" id="RU367043"/>
    </source>
</evidence>
<dbReference type="AlphaFoldDB" id="A0A9Q1BKM7"/>
<keyword evidence="1" id="KW-0999">Mitochondrion inner membrane</keyword>
<keyword evidence="1" id="KW-0653">Protein transport</keyword>
<comment type="caution">
    <text evidence="4">The sequence shown here is derived from an EMBL/GenBank/DDBJ whole genome shotgun (WGS) entry which is preliminary data.</text>
</comment>
<keyword evidence="1" id="KW-0813">Transport</keyword>
<comment type="similarity">
    <text evidence="1">Belongs to the small Tim family.</text>
</comment>
<reference evidence="4" key="1">
    <citation type="submission" date="2021-10" db="EMBL/GenBank/DDBJ databases">
        <title>Tropical sea cucumber genome reveals ecological adaptation and Cuvierian tubules defense mechanism.</title>
        <authorList>
            <person name="Chen T."/>
        </authorList>
    </citation>
    <scope>NUCLEOTIDE SEQUENCE</scope>
    <source>
        <strain evidence="4">Nanhai2018</strain>
        <tissue evidence="4">Muscle</tissue>
    </source>
</reference>
<evidence type="ECO:0000259" key="2">
    <source>
        <dbReference type="Pfam" id="PF02953"/>
    </source>
</evidence>
<dbReference type="Gene3D" id="1.10.287.810">
    <property type="entry name" value="Mitochondrial import inner membrane translocase subunit tim13 like domains"/>
    <property type="match status" value="1"/>
</dbReference>
<comment type="domain">
    <text evidence="1">The twin CX3C motif contains 4 conserved Cys residues that form 2 disulfide bonds in the mitochondrial intermembrane space.</text>
</comment>
<dbReference type="InterPro" id="IPR004217">
    <property type="entry name" value="Tim10-like"/>
</dbReference>
<dbReference type="EMBL" id="JAIZAY010000015">
    <property type="protein sequence ID" value="KAJ8028215.1"/>
    <property type="molecule type" value="Genomic_DNA"/>
</dbReference>
<sequence length="92" mass="10495">MSLGNEGGQIDPELSHFIQVESQKQKFTQLVHELADTCWEKCMADVRIGTRLDSKNETCLVNCVDRFIDTTNFIVRKLESGNRSRTSKLSMD</sequence>
<protein>
    <recommendedName>
        <fullName evidence="1">Mitochondrial import inner membrane translocase subunit</fullName>
    </recommendedName>
</protein>
<feature type="domain" description="Tim10-like" evidence="2">
    <location>
        <begin position="17"/>
        <end position="79"/>
    </location>
</feature>
<dbReference type="OrthoDB" id="344165at2759"/>
<keyword evidence="1" id="KW-1015">Disulfide bond</keyword>
<keyword evidence="1" id="KW-0811">Translocation</keyword>
<dbReference type="Proteomes" id="UP001152320">
    <property type="component" value="Chromosome 15"/>
</dbReference>
<gene>
    <name evidence="3" type="ORF">HOLleu_30391</name>
    <name evidence="4" type="ORF">HOLleu_30399</name>
</gene>
<keyword evidence="1" id="KW-0496">Mitochondrion</keyword>
<evidence type="ECO:0000313" key="3">
    <source>
        <dbReference type="EMBL" id="KAJ8028215.1"/>
    </source>
</evidence>
<keyword evidence="5" id="KW-1185">Reference proteome</keyword>
<comment type="subunit">
    <text evidence="1">Heterohexamer.</text>
</comment>
<dbReference type="Pfam" id="PF02953">
    <property type="entry name" value="zf-Tim10_DDP"/>
    <property type="match status" value="1"/>
</dbReference>
<dbReference type="SUPFAM" id="SSF144122">
    <property type="entry name" value="Tim10-like"/>
    <property type="match status" value="1"/>
</dbReference>
<comment type="function">
    <text evidence="1">Mitochondrial intermembrane chaperone that participates in the import and insertion of some multi-pass transmembrane proteins into the mitochondrial inner membrane. Also required for the transfer of beta-barrel precursors from the TOM complex to the sorting and assembly machinery (SAM complex) of the outer membrane. Acts as a chaperone-like protein that protects the hydrophobic precursors from aggregation and guide them through the mitochondrial intermembrane space.</text>
</comment>
<organism evidence="4 5">
    <name type="scientific">Holothuria leucospilota</name>
    <name type="common">Black long sea cucumber</name>
    <name type="synonym">Mertensiothuria leucospilota</name>
    <dbReference type="NCBI Taxonomy" id="206669"/>
    <lineage>
        <taxon>Eukaryota</taxon>
        <taxon>Metazoa</taxon>
        <taxon>Echinodermata</taxon>
        <taxon>Eleutherozoa</taxon>
        <taxon>Echinozoa</taxon>
        <taxon>Holothuroidea</taxon>
        <taxon>Aspidochirotacea</taxon>
        <taxon>Aspidochirotida</taxon>
        <taxon>Holothuriidae</taxon>
        <taxon>Holothuria</taxon>
    </lineage>
</organism>
<dbReference type="GO" id="GO:0005743">
    <property type="term" value="C:mitochondrial inner membrane"/>
    <property type="evidence" value="ECO:0007669"/>
    <property type="project" value="UniProtKB-SubCell"/>
</dbReference>
<keyword evidence="1" id="KW-0472">Membrane</keyword>
<comment type="subcellular location">
    <subcellularLocation>
        <location evidence="1">Mitochondrion inner membrane</location>
        <topology evidence="1">Peripheral membrane protein</topology>
        <orientation evidence="1">Intermembrane side</orientation>
    </subcellularLocation>
</comment>
<accession>A0A9Q1BKM7</accession>
<name>A0A9Q1BKM7_HOLLE</name>
<dbReference type="GO" id="GO:0015031">
    <property type="term" value="P:protein transport"/>
    <property type="evidence" value="ECO:0007669"/>
    <property type="project" value="UniProtKB-KW"/>
</dbReference>
<keyword evidence="1" id="KW-0143">Chaperone</keyword>
<dbReference type="EMBL" id="JAIZAY010000015">
    <property type="protein sequence ID" value="KAJ8028220.1"/>
    <property type="molecule type" value="Genomic_DNA"/>
</dbReference>
<dbReference type="InterPro" id="IPR035427">
    <property type="entry name" value="Tim10-like_dom_sf"/>
</dbReference>
<evidence type="ECO:0000313" key="4">
    <source>
        <dbReference type="EMBL" id="KAJ8028220.1"/>
    </source>
</evidence>